<dbReference type="InterPro" id="IPR028896">
    <property type="entry name" value="GcvT/YgfZ/DmdA"/>
</dbReference>
<keyword evidence="4" id="KW-0808">Transferase</keyword>
<dbReference type="GO" id="GO:0006546">
    <property type="term" value="P:glycine catabolic process"/>
    <property type="evidence" value="ECO:0007669"/>
    <property type="project" value="InterPro"/>
</dbReference>
<evidence type="ECO:0000313" key="11">
    <source>
        <dbReference type="EMBL" id="GHD56508.1"/>
    </source>
</evidence>
<dbReference type="InterPro" id="IPR006223">
    <property type="entry name" value="GcvT"/>
</dbReference>
<feature type="binding site" evidence="8">
    <location>
        <position position="196"/>
    </location>
    <ligand>
        <name>substrate</name>
    </ligand>
</feature>
<dbReference type="InterPro" id="IPR029043">
    <property type="entry name" value="GcvT/YgfZ_C"/>
</dbReference>
<comment type="catalytic activity">
    <reaction evidence="7">
        <text>N(6)-[(R)-S(8)-aminomethyldihydrolipoyl]-L-lysyl-[protein] + (6S)-5,6,7,8-tetrahydrofolate = N(6)-[(R)-dihydrolipoyl]-L-lysyl-[protein] + (6R)-5,10-methylene-5,6,7,8-tetrahydrofolate + NH4(+)</text>
        <dbReference type="Rhea" id="RHEA:16945"/>
        <dbReference type="Rhea" id="RHEA-COMP:10475"/>
        <dbReference type="Rhea" id="RHEA-COMP:10492"/>
        <dbReference type="ChEBI" id="CHEBI:15636"/>
        <dbReference type="ChEBI" id="CHEBI:28938"/>
        <dbReference type="ChEBI" id="CHEBI:57453"/>
        <dbReference type="ChEBI" id="CHEBI:83100"/>
        <dbReference type="ChEBI" id="CHEBI:83143"/>
        <dbReference type="EC" id="2.1.2.10"/>
    </reaction>
</comment>
<gene>
    <name evidence="11" type="ORF">GCM10017083_36590</name>
</gene>
<feature type="domain" description="GCVT N-terminal" evidence="9">
    <location>
        <begin position="13"/>
        <end position="258"/>
    </location>
</feature>
<dbReference type="FunFam" id="3.30.70.1400:FF:000001">
    <property type="entry name" value="Aminomethyltransferase"/>
    <property type="match status" value="1"/>
</dbReference>
<dbReference type="NCBIfam" id="NF010093">
    <property type="entry name" value="PRK13579.1"/>
    <property type="match status" value="1"/>
</dbReference>
<evidence type="ECO:0000256" key="1">
    <source>
        <dbReference type="ARBA" id="ARBA00008609"/>
    </source>
</evidence>
<dbReference type="PANTHER" id="PTHR43757:SF2">
    <property type="entry name" value="AMINOMETHYLTRANSFERASE, MITOCHONDRIAL"/>
    <property type="match status" value="1"/>
</dbReference>
<dbReference type="SUPFAM" id="SSF101790">
    <property type="entry name" value="Aminomethyltransferase beta-barrel domain"/>
    <property type="match status" value="1"/>
</dbReference>
<keyword evidence="12" id="KW-1185">Reference proteome</keyword>
<dbReference type="Proteomes" id="UP000630353">
    <property type="component" value="Unassembled WGS sequence"/>
</dbReference>
<dbReference type="GO" id="GO:0004047">
    <property type="term" value="F:aminomethyltransferase activity"/>
    <property type="evidence" value="ECO:0007669"/>
    <property type="project" value="UniProtKB-EC"/>
</dbReference>
<keyword evidence="3" id="KW-0032">Aminotransferase</keyword>
<accession>A0A918XUF0</accession>
<evidence type="ECO:0000256" key="5">
    <source>
        <dbReference type="ARBA" id="ARBA00022946"/>
    </source>
</evidence>
<proteinExistence type="inferred from homology"/>
<feature type="domain" description="Aminomethyltransferase C-terminal" evidence="10">
    <location>
        <begin position="282"/>
        <end position="360"/>
    </location>
</feature>
<protein>
    <recommendedName>
        <fullName evidence="2">aminomethyltransferase</fullName>
        <ecNumber evidence="2">2.1.2.10</ecNumber>
    </recommendedName>
    <alternativeName>
        <fullName evidence="6">Glycine cleavage system T protein</fullName>
    </alternativeName>
</protein>
<keyword evidence="5" id="KW-0809">Transit peptide</keyword>
<evidence type="ECO:0000313" key="12">
    <source>
        <dbReference type="Proteomes" id="UP000630353"/>
    </source>
</evidence>
<dbReference type="SUPFAM" id="SSF103025">
    <property type="entry name" value="Folate-binding domain"/>
    <property type="match status" value="1"/>
</dbReference>
<dbReference type="Pfam" id="PF01571">
    <property type="entry name" value="GCV_T"/>
    <property type="match status" value="1"/>
</dbReference>
<dbReference type="Gene3D" id="3.30.1360.120">
    <property type="entry name" value="Probable tRNA modification gtpase trme, domain 1"/>
    <property type="match status" value="1"/>
</dbReference>
<dbReference type="GO" id="GO:0005960">
    <property type="term" value="C:glycine cleavage complex"/>
    <property type="evidence" value="ECO:0007669"/>
    <property type="project" value="InterPro"/>
</dbReference>
<dbReference type="AlphaFoldDB" id="A0A918XUF0"/>
<dbReference type="InterPro" id="IPR013977">
    <property type="entry name" value="GcvT_C"/>
</dbReference>
<dbReference type="RefSeq" id="WP_189992316.1">
    <property type="nucleotide sequence ID" value="NZ_BMZS01000009.1"/>
</dbReference>
<evidence type="ECO:0000256" key="6">
    <source>
        <dbReference type="ARBA" id="ARBA00031395"/>
    </source>
</evidence>
<evidence type="ECO:0000256" key="7">
    <source>
        <dbReference type="ARBA" id="ARBA00047665"/>
    </source>
</evidence>
<dbReference type="Gene3D" id="3.30.70.1400">
    <property type="entry name" value="Aminomethyltransferase beta-barrel domains"/>
    <property type="match status" value="1"/>
</dbReference>
<sequence>MTESQDLKTTPLTALHQRLGAKMVPFAGYLMPVQFPLGVLGEHRHTRAKAGLFDVSHMGQLRVDGADAAARFETLVPGDIAGLGEGRTRYTQFTNADGGILDDLMVTNAGDHLFVVVNAACKEADTALLRATFGAELTELADRALLALQGPSAAAVLATLAPEAAEMTFMTFRTMDVAGIPCFVTRSGYTGEDGYEISVPADRAEALAEKLLAHPEVEPIGLGARDSLRLEAGLCLYGHDIDTTTSPIEAALTWSIGKRRREQGGFPGAARIQDEIANGTSRRRVGLKPEGRAPAREGTEITDLDGRPIGKVTSGGFGPTVDGPVAMGYVETAFAAEGTEVRLVVRGKPLPARVAKLPFVAPGYKR</sequence>
<dbReference type="GO" id="GO:0008483">
    <property type="term" value="F:transaminase activity"/>
    <property type="evidence" value="ECO:0007669"/>
    <property type="project" value="UniProtKB-KW"/>
</dbReference>
<comment type="similarity">
    <text evidence="1">Belongs to the GcvT family.</text>
</comment>
<organism evidence="11 12">
    <name type="scientific">Thalassobaculum fulvum</name>
    <dbReference type="NCBI Taxonomy" id="1633335"/>
    <lineage>
        <taxon>Bacteria</taxon>
        <taxon>Pseudomonadati</taxon>
        <taxon>Pseudomonadota</taxon>
        <taxon>Alphaproteobacteria</taxon>
        <taxon>Rhodospirillales</taxon>
        <taxon>Thalassobaculaceae</taxon>
        <taxon>Thalassobaculum</taxon>
    </lineage>
</organism>
<dbReference type="FunFam" id="4.10.1250.10:FF:000002">
    <property type="entry name" value="Aminomethyltransferase"/>
    <property type="match status" value="1"/>
</dbReference>
<evidence type="ECO:0000256" key="8">
    <source>
        <dbReference type="PIRSR" id="PIRSR006487-1"/>
    </source>
</evidence>
<dbReference type="NCBIfam" id="NF001567">
    <property type="entry name" value="PRK00389.1"/>
    <property type="match status" value="1"/>
</dbReference>
<evidence type="ECO:0000259" key="10">
    <source>
        <dbReference type="Pfam" id="PF08669"/>
    </source>
</evidence>
<evidence type="ECO:0000259" key="9">
    <source>
        <dbReference type="Pfam" id="PF01571"/>
    </source>
</evidence>
<evidence type="ECO:0000256" key="3">
    <source>
        <dbReference type="ARBA" id="ARBA00022576"/>
    </source>
</evidence>
<evidence type="ECO:0000256" key="4">
    <source>
        <dbReference type="ARBA" id="ARBA00022679"/>
    </source>
</evidence>
<dbReference type="InterPro" id="IPR006222">
    <property type="entry name" value="GCVT_N"/>
</dbReference>
<reference evidence="11" key="2">
    <citation type="submission" date="2020-09" db="EMBL/GenBank/DDBJ databases">
        <authorList>
            <person name="Sun Q."/>
            <person name="Kim S."/>
        </authorList>
    </citation>
    <scope>NUCLEOTIDE SEQUENCE</scope>
    <source>
        <strain evidence="11">KCTC 42651</strain>
    </source>
</reference>
<dbReference type="NCBIfam" id="TIGR00528">
    <property type="entry name" value="gcvT"/>
    <property type="match status" value="1"/>
</dbReference>
<evidence type="ECO:0000256" key="2">
    <source>
        <dbReference type="ARBA" id="ARBA00012616"/>
    </source>
</evidence>
<dbReference type="Pfam" id="PF08669">
    <property type="entry name" value="GCV_T_C"/>
    <property type="match status" value="1"/>
</dbReference>
<dbReference type="PANTHER" id="PTHR43757">
    <property type="entry name" value="AMINOMETHYLTRANSFERASE"/>
    <property type="match status" value="1"/>
</dbReference>
<dbReference type="EC" id="2.1.2.10" evidence="2"/>
<dbReference type="InterPro" id="IPR027266">
    <property type="entry name" value="TrmE/GcvT-like"/>
</dbReference>
<dbReference type="EMBL" id="BMZS01000009">
    <property type="protein sequence ID" value="GHD56508.1"/>
    <property type="molecule type" value="Genomic_DNA"/>
</dbReference>
<dbReference type="PIRSF" id="PIRSF006487">
    <property type="entry name" value="GcvT"/>
    <property type="match status" value="1"/>
</dbReference>
<dbReference type="Gene3D" id="2.40.30.110">
    <property type="entry name" value="Aminomethyltransferase beta-barrel domains"/>
    <property type="match status" value="1"/>
</dbReference>
<reference evidence="11" key="1">
    <citation type="journal article" date="2014" name="Int. J. Syst. Evol. Microbiol.">
        <title>Complete genome sequence of Corynebacterium casei LMG S-19264T (=DSM 44701T), isolated from a smear-ripened cheese.</title>
        <authorList>
            <consortium name="US DOE Joint Genome Institute (JGI-PGF)"/>
            <person name="Walter F."/>
            <person name="Albersmeier A."/>
            <person name="Kalinowski J."/>
            <person name="Ruckert C."/>
        </authorList>
    </citation>
    <scope>NUCLEOTIDE SEQUENCE</scope>
    <source>
        <strain evidence="11">KCTC 42651</strain>
    </source>
</reference>
<dbReference type="Gene3D" id="4.10.1250.10">
    <property type="entry name" value="Aminomethyltransferase fragment"/>
    <property type="match status" value="1"/>
</dbReference>
<comment type="caution">
    <text evidence="11">The sequence shown here is derived from an EMBL/GenBank/DDBJ whole genome shotgun (WGS) entry which is preliminary data.</text>
</comment>
<name>A0A918XUF0_9PROT</name>